<feature type="coiled-coil region" evidence="1">
    <location>
        <begin position="369"/>
        <end position="403"/>
    </location>
</feature>
<feature type="region of interest" description="Disordered" evidence="2">
    <location>
        <begin position="408"/>
        <end position="461"/>
    </location>
</feature>
<evidence type="ECO:0000256" key="2">
    <source>
        <dbReference type="SAM" id="MobiDB-lite"/>
    </source>
</evidence>
<name>A0AAV4C380_9GAST</name>
<comment type="caution">
    <text evidence="3">The sequence shown here is derived from an EMBL/GenBank/DDBJ whole genome shotgun (WGS) entry which is preliminary data.</text>
</comment>
<evidence type="ECO:0000256" key="1">
    <source>
        <dbReference type="SAM" id="Coils"/>
    </source>
</evidence>
<keyword evidence="4" id="KW-1185">Reference proteome</keyword>
<organism evidence="3 4">
    <name type="scientific">Plakobranchus ocellatus</name>
    <dbReference type="NCBI Taxonomy" id="259542"/>
    <lineage>
        <taxon>Eukaryota</taxon>
        <taxon>Metazoa</taxon>
        <taxon>Spiralia</taxon>
        <taxon>Lophotrochozoa</taxon>
        <taxon>Mollusca</taxon>
        <taxon>Gastropoda</taxon>
        <taxon>Heterobranchia</taxon>
        <taxon>Euthyneura</taxon>
        <taxon>Panpulmonata</taxon>
        <taxon>Sacoglossa</taxon>
        <taxon>Placobranchoidea</taxon>
        <taxon>Plakobranchidae</taxon>
        <taxon>Plakobranchus</taxon>
    </lineage>
</organism>
<reference evidence="3 4" key="1">
    <citation type="journal article" date="2021" name="Elife">
        <title>Chloroplast acquisition without the gene transfer in kleptoplastic sea slugs, Plakobranchus ocellatus.</title>
        <authorList>
            <person name="Maeda T."/>
            <person name="Takahashi S."/>
            <person name="Yoshida T."/>
            <person name="Shimamura S."/>
            <person name="Takaki Y."/>
            <person name="Nagai Y."/>
            <person name="Toyoda A."/>
            <person name="Suzuki Y."/>
            <person name="Arimoto A."/>
            <person name="Ishii H."/>
            <person name="Satoh N."/>
            <person name="Nishiyama T."/>
            <person name="Hasebe M."/>
            <person name="Maruyama T."/>
            <person name="Minagawa J."/>
            <person name="Obokata J."/>
            <person name="Shigenobu S."/>
        </authorList>
    </citation>
    <scope>NUCLEOTIDE SEQUENCE [LARGE SCALE GENOMIC DNA]</scope>
</reference>
<gene>
    <name evidence="3" type="ORF">PoB_005257200</name>
</gene>
<sequence length="461" mass="50344">MSGESVRYLRPLDRSQDKNFEKLAQRNQVSVTALRTAMEKAKSRMALLRDSNGLKDEMIEEEKILRKAAEDRLDKFLVDLYANPDVNSELRQRLPYANKKDPFAKVKETDLDELQEPCVNAEKATGTSLPPSLHEPHNHERFDVVTNSSTQGLISSSEGSIQSIGLSRLQSDNPVNKIEQDLCSSYPAYSQSFSSNAHTVSSWMGSAFKGPGTGPLPAASTGSLLTVSTAAPYMLPMGPLSSSANSVTSFAALPQQKIHKQPPAVSLNPLTSASFGSLAASYYIELPHPHDFRVPDESFGQNSASSHFHSALSSGSMAEQGITSSASFFAHTEPSLVEANVCPLYMSPLPSQASSLYIHRMATDNVSHISRLLAEIATLKKENQELKDKLKKSEQKCEELRLGIGSCEEKKDDDIGDSEDSYVTKGNRHVQGVEFDENNSDWSEIESPTSTLGLDLDLGLS</sequence>
<protein>
    <submittedName>
        <fullName evidence="3">Uncharacterized protein</fullName>
    </submittedName>
</protein>
<accession>A0AAV4C380</accession>
<evidence type="ECO:0000313" key="3">
    <source>
        <dbReference type="EMBL" id="GFO26067.1"/>
    </source>
</evidence>
<dbReference type="AlphaFoldDB" id="A0AAV4C380"/>
<dbReference type="Proteomes" id="UP000735302">
    <property type="component" value="Unassembled WGS sequence"/>
</dbReference>
<feature type="compositionally biased region" description="Low complexity" evidence="2">
    <location>
        <begin position="449"/>
        <end position="461"/>
    </location>
</feature>
<proteinExistence type="predicted"/>
<keyword evidence="1" id="KW-0175">Coiled coil</keyword>
<evidence type="ECO:0000313" key="4">
    <source>
        <dbReference type="Proteomes" id="UP000735302"/>
    </source>
</evidence>
<dbReference type="EMBL" id="BLXT01005778">
    <property type="protein sequence ID" value="GFO26067.1"/>
    <property type="molecule type" value="Genomic_DNA"/>
</dbReference>